<sequence length="50" mass="5601">MTITQKPLCQLKVIGIQGRYGITDDILNACIGNKYLPVPGTMLIQFTYQK</sequence>
<dbReference type="AlphaFoldDB" id="A0A8S0W8V5"/>
<proteinExistence type="predicted"/>
<protein>
    <submittedName>
        <fullName evidence="1">Uncharacterized protein</fullName>
    </submittedName>
</protein>
<dbReference type="EMBL" id="CADCXN010000013">
    <property type="protein sequence ID" value="CAA9889514.1"/>
    <property type="molecule type" value="Genomic_DNA"/>
</dbReference>
<reference evidence="1 2" key="1">
    <citation type="submission" date="2020-02" db="EMBL/GenBank/DDBJ databases">
        <authorList>
            <person name="Hogendoorn C."/>
        </authorList>
    </citation>
    <scope>NUCLEOTIDE SEQUENCE [LARGE SCALE GENOMIC DNA]</scope>
    <source>
        <strain evidence="1">METHB21</strain>
    </source>
</reference>
<comment type="caution">
    <text evidence="1">The sequence shown here is derived from an EMBL/GenBank/DDBJ whole genome shotgun (WGS) entry which is preliminary data.</text>
</comment>
<gene>
    <name evidence="1" type="ORF">METHB2_110013</name>
</gene>
<organism evidence="1 2">
    <name type="scientific">Candidatus Methylobacter favarea</name>
    <dbReference type="NCBI Taxonomy" id="2707345"/>
    <lineage>
        <taxon>Bacteria</taxon>
        <taxon>Pseudomonadati</taxon>
        <taxon>Pseudomonadota</taxon>
        <taxon>Gammaproteobacteria</taxon>
        <taxon>Methylococcales</taxon>
        <taxon>Methylococcaceae</taxon>
        <taxon>Methylobacter</taxon>
    </lineage>
</organism>
<evidence type="ECO:0000313" key="2">
    <source>
        <dbReference type="Proteomes" id="UP000494216"/>
    </source>
</evidence>
<keyword evidence="2" id="KW-1185">Reference proteome</keyword>
<evidence type="ECO:0000313" key="1">
    <source>
        <dbReference type="EMBL" id="CAA9889514.1"/>
    </source>
</evidence>
<accession>A0A8S0W8V5</accession>
<name>A0A8S0W8V5_9GAMM</name>
<dbReference type="Proteomes" id="UP000494216">
    <property type="component" value="Unassembled WGS sequence"/>
</dbReference>